<dbReference type="CDD" id="cd01335">
    <property type="entry name" value="Radical_SAM"/>
    <property type="match status" value="1"/>
</dbReference>
<dbReference type="InterPro" id="IPR058240">
    <property type="entry name" value="rSAM_sf"/>
</dbReference>
<dbReference type="GO" id="GO:0051536">
    <property type="term" value="F:iron-sulfur cluster binding"/>
    <property type="evidence" value="ECO:0007669"/>
    <property type="project" value="UniProtKB-KW"/>
</dbReference>
<evidence type="ECO:0000256" key="1">
    <source>
        <dbReference type="ARBA" id="ARBA00001966"/>
    </source>
</evidence>
<feature type="domain" description="Radical SAM core" evidence="6">
    <location>
        <begin position="142"/>
        <end position="356"/>
    </location>
</feature>
<dbReference type="Gene3D" id="3.20.20.70">
    <property type="entry name" value="Aldolase class I"/>
    <property type="match status" value="1"/>
</dbReference>
<evidence type="ECO:0000256" key="5">
    <source>
        <dbReference type="ARBA" id="ARBA00023014"/>
    </source>
</evidence>
<keyword evidence="2" id="KW-0949">S-adenosyl-L-methionine</keyword>
<dbReference type="SFLD" id="SFLDS00029">
    <property type="entry name" value="Radical_SAM"/>
    <property type="match status" value="1"/>
</dbReference>
<dbReference type="Pfam" id="PF04055">
    <property type="entry name" value="Radical_SAM"/>
    <property type="match status" value="1"/>
</dbReference>
<dbReference type="InterPro" id="IPR041881">
    <property type="entry name" value="PqqD_sf"/>
</dbReference>
<name>A0A7W7ZLT5_9BACT</name>
<dbReference type="Pfam" id="PF13186">
    <property type="entry name" value="SPASM"/>
    <property type="match status" value="1"/>
</dbReference>
<dbReference type="AlphaFoldDB" id="A0A7W7ZLT5"/>
<keyword evidence="3" id="KW-0479">Metal-binding</keyword>
<dbReference type="Gene3D" id="1.10.10.1150">
    <property type="entry name" value="Coenzyme PQQ synthesis protein D (PqqD)"/>
    <property type="match status" value="1"/>
</dbReference>
<dbReference type="InterPro" id="IPR007197">
    <property type="entry name" value="rSAM"/>
</dbReference>
<sequence length="470" mass="53115">MAAVLVQRQVPYRRIQSNSILQIGQHVLFLNETATTIWDLVDGKTEDTDLVTKLARQYPIVPFDQLAADAAGIIRRLIRARALTYSDGHTDHIALSTFDKGSNSETGVTKNDSPFSICLTPKRDIANATTVRDRIESAYWQNHFIQKMHLELTYRCNYRCVHCYNTTHSGKERELSTEQWMDVLHQLKEMNCHTVTLTGGELFIRRDAMDIIEEASRLGFSILMNTNGSLVTDEVVDRLTSIKDSIQMLEVSFYGADQITHDSLSRSFGGFTKSTRLLTLFTERGIPAMAKFITLKDNFAGIPIFEKTMRSLGAKYLISSGNLIPRTDRDQGPLVQLLTDEQYNKMLDTRPEDACPPGSLHMKDCQPGHVRGAITPDGSVSPCEWLTDFKLGNLKDAPLREIWYSQSFSTFRKVFEEDSDCPECSLNTSCQRCPAMSYLETGNLQACAPVPRHYAELHQNWTETKETTVC</sequence>
<comment type="caution">
    <text evidence="7">The sequence shown here is derived from an EMBL/GenBank/DDBJ whole genome shotgun (WGS) entry which is preliminary data.</text>
</comment>
<gene>
    <name evidence="7" type="ORF">HDF15_000585</name>
</gene>
<evidence type="ECO:0000256" key="4">
    <source>
        <dbReference type="ARBA" id="ARBA00023004"/>
    </source>
</evidence>
<dbReference type="SUPFAM" id="SSF102114">
    <property type="entry name" value="Radical SAM enzymes"/>
    <property type="match status" value="1"/>
</dbReference>
<evidence type="ECO:0000256" key="3">
    <source>
        <dbReference type="ARBA" id="ARBA00022723"/>
    </source>
</evidence>
<dbReference type="GO" id="GO:0046872">
    <property type="term" value="F:metal ion binding"/>
    <property type="evidence" value="ECO:0007669"/>
    <property type="project" value="UniProtKB-KW"/>
</dbReference>
<dbReference type="CDD" id="cd21109">
    <property type="entry name" value="SPASM"/>
    <property type="match status" value="1"/>
</dbReference>
<dbReference type="InterPro" id="IPR008792">
    <property type="entry name" value="PQQD"/>
</dbReference>
<dbReference type="Proteomes" id="UP000584867">
    <property type="component" value="Unassembled WGS sequence"/>
</dbReference>
<evidence type="ECO:0000313" key="8">
    <source>
        <dbReference type="Proteomes" id="UP000584867"/>
    </source>
</evidence>
<dbReference type="PANTHER" id="PTHR11228:SF7">
    <property type="entry name" value="PQQA PEPTIDE CYCLASE"/>
    <property type="match status" value="1"/>
</dbReference>
<dbReference type="PROSITE" id="PS51918">
    <property type="entry name" value="RADICAL_SAM"/>
    <property type="match status" value="1"/>
</dbReference>
<keyword evidence="5" id="KW-0411">Iron-sulfur</keyword>
<dbReference type="InterPro" id="IPR013785">
    <property type="entry name" value="Aldolase_TIM"/>
</dbReference>
<dbReference type="InterPro" id="IPR050377">
    <property type="entry name" value="Radical_SAM_PqqE_MftC-like"/>
</dbReference>
<dbReference type="SFLD" id="SFLDG01386">
    <property type="entry name" value="main_SPASM_domain-containing"/>
    <property type="match status" value="1"/>
</dbReference>
<dbReference type="EMBL" id="JACHIO010000002">
    <property type="protein sequence ID" value="MBB5062258.1"/>
    <property type="molecule type" value="Genomic_DNA"/>
</dbReference>
<dbReference type="GO" id="GO:0003824">
    <property type="term" value="F:catalytic activity"/>
    <property type="evidence" value="ECO:0007669"/>
    <property type="project" value="InterPro"/>
</dbReference>
<dbReference type="InterPro" id="IPR023885">
    <property type="entry name" value="4Fe4S-binding_SPASM_dom"/>
</dbReference>
<keyword evidence="4" id="KW-0408">Iron</keyword>
<evidence type="ECO:0000313" key="7">
    <source>
        <dbReference type="EMBL" id="MBB5062258.1"/>
    </source>
</evidence>
<evidence type="ECO:0000259" key="6">
    <source>
        <dbReference type="PROSITE" id="PS51918"/>
    </source>
</evidence>
<proteinExistence type="predicted"/>
<reference evidence="7 8" key="1">
    <citation type="submission" date="2020-08" db="EMBL/GenBank/DDBJ databases">
        <title>Genomic Encyclopedia of Type Strains, Phase IV (KMG-V): Genome sequencing to study the core and pangenomes of soil and plant-associated prokaryotes.</title>
        <authorList>
            <person name="Whitman W."/>
        </authorList>
    </citation>
    <scope>NUCLEOTIDE SEQUENCE [LARGE SCALE GENOMIC DNA]</scope>
    <source>
        <strain evidence="7 8">X5P3</strain>
    </source>
</reference>
<dbReference type="Pfam" id="PF05402">
    <property type="entry name" value="PqqD"/>
    <property type="match status" value="1"/>
</dbReference>
<comment type="cofactor">
    <cofactor evidence="1">
        <name>[4Fe-4S] cluster</name>
        <dbReference type="ChEBI" id="CHEBI:49883"/>
    </cofactor>
</comment>
<accession>A0A7W7ZLT5</accession>
<dbReference type="SFLD" id="SFLDG01067">
    <property type="entry name" value="SPASM/twitch_domain_containing"/>
    <property type="match status" value="1"/>
</dbReference>
<organism evidence="7 8">
    <name type="scientific">Granulicella mallensis</name>
    <dbReference type="NCBI Taxonomy" id="940614"/>
    <lineage>
        <taxon>Bacteria</taxon>
        <taxon>Pseudomonadati</taxon>
        <taxon>Acidobacteriota</taxon>
        <taxon>Terriglobia</taxon>
        <taxon>Terriglobales</taxon>
        <taxon>Acidobacteriaceae</taxon>
        <taxon>Granulicella</taxon>
    </lineage>
</organism>
<dbReference type="RefSeq" id="WP_184252748.1">
    <property type="nucleotide sequence ID" value="NZ_JACHIO010000002.1"/>
</dbReference>
<dbReference type="PANTHER" id="PTHR11228">
    <property type="entry name" value="RADICAL SAM DOMAIN PROTEIN"/>
    <property type="match status" value="1"/>
</dbReference>
<evidence type="ECO:0000256" key="2">
    <source>
        <dbReference type="ARBA" id="ARBA00022691"/>
    </source>
</evidence>
<protein>
    <submittedName>
        <fullName evidence="7">MoaA/NifB/PqqE/SkfB family radical SAM enzyme</fullName>
    </submittedName>
</protein>